<keyword evidence="12" id="KW-1185">Reference proteome</keyword>
<dbReference type="EMBL" id="SORZ01000002">
    <property type="protein sequence ID" value="TPW34291.1"/>
    <property type="molecule type" value="Genomic_DNA"/>
</dbReference>
<evidence type="ECO:0000256" key="1">
    <source>
        <dbReference type="ARBA" id="ARBA00004429"/>
    </source>
</evidence>
<dbReference type="Pfam" id="PF00528">
    <property type="entry name" value="BPD_transp_1"/>
    <property type="match status" value="1"/>
</dbReference>
<keyword evidence="8 9" id="KW-0472">Membrane</keyword>
<dbReference type="PROSITE" id="PS50928">
    <property type="entry name" value="ABC_TM1"/>
    <property type="match status" value="1"/>
</dbReference>
<dbReference type="GO" id="GO:0043190">
    <property type="term" value="C:ATP-binding cassette (ABC) transporter complex"/>
    <property type="evidence" value="ECO:0007669"/>
    <property type="project" value="InterPro"/>
</dbReference>
<feature type="transmembrane region" description="Helical" evidence="9">
    <location>
        <begin position="348"/>
        <end position="370"/>
    </location>
</feature>
<feature type="domain" description="ABC transmembrane type-1" evidence="10">
    <location>
        <begin position="348"/>
        <end position="536"/>
    </location>
</feature>
<dbReference type="Proteomes" id="UP000315037">
    <property type="component" value="Unassembled WGS sequence"/>
</dbReference>
<keyword evidence="4" id="KW-1003">Cell membrane</keyword>
<evidence type="ECO:0000256" key="4">
    <source>
        <dbReference type="ARBA" id="ARBA00022475"/>
    </source>
</evidence>
<evidence type="ECO:0000256" key="3">
    <source>
        <dbReference type="ARBA" id="ARBA00022448"/>
    </source>
</evidence>
<gene>
    <name evidence="11" type="ORF">E3202_07250</name>
</gene>
<protein>
    <submittedName>
        <fullName evidence="11">Transporter substrate-binding domain-containing protein</fullName>
    </submittedName>
</protein>
<evidence type="ECO:0000313" key="12">
    <source>
        <dbReference type="Proteomes" id="UP000315037"/>
    </source>
</evidence>
<evidence type="ECO:0000256" key="7">
    <source>
        <dbReference type="ARBA" id="ARBA00022989"/>
    </source>
</evidence>
<dbReference type="InterPro" id="IPR001638">
    <property type="entry name" value="Solute-binding_3/MltF_N"/>
</dbReference>
<keyword evidence="5 9" id="KW-0812">Transmembrane</keyword>
<dbReference type="SMART" id="SM00062">
    <property type="entry name" value="PBPb"/>
    <property type="match status" value="1"/>
</dbReference>
<dbReference type="GO" id="GO:0015276">
    <property type="term" value="F:ligand-gated monoatomic ion channel activity"/>
    <property type="evidence" value="ECO:0007669"/>
    <property type="project" value="InterPro"/>
</dbReference>
<evidence type="ECO:0000256" key="9">
    <source>
        <dbReference type="RuleBase" id="RU363032"/>
    </source>
</evidence>
<keyword evidence="3 9" id="KW-0813">Transport</keyword>
<feature type="transmembrane region" description="Helical" evidence="9">
    <location>
        <begin position="410"/>
        <end position="431"/>
    </location>
</feature>
<evidence type="ECO:0000256" key="6">
    <source>
        <dbReference type="ARBA" id="ARBA00022970"/>
    </source>
</evidence>
<dbReference type="CDD" id="cd13530">
    <property type="entry name" value="PBP2_peptides_like"/>
    <property type="match status" value="1"/>
</dbReference>
<dbReference type="CDD" id="cd06261">
    <property type="entry name" value="TM_PBP2"/>
    <property type="match status" value="1"/>
</dbReference>
<evidence type="ECO:0000313" key="11">
    <source>
        <dbReference type="EMBL" id="TPW34291.1"/>
    </source>
</evidence>
<dbReference type="InterPro" id="IPR000515">
    <property type="entry name" value="MetI-like"/>
</dbReference>
<dbReference type="InterPro" id="IPR010065">
    <property type="entry name" value="AA_ABC_transptr_permease_3TM"/>
</dbReference>
<dbReference type="InterPro" id="IPR035906">
    <property type="entry name" value="MetI-like_sf"/>
</dbReference>
<evidence type="ECO:0000256" key="5">
    <source>
        <dbReference type="ARBA" id="ARBA00022692"/>
    </source>
</evidence>
<feature type="transmembrane region" description="Helical" evidence="9">
    <location>
        <begin position="514"/>
        <end position="533"/>
    </location>
</feature>
<dbReference type="SUPFAM" id="SSF53850">
    <property type="entry name" value="Periplasmic binding protein-like II"/>
    <property type="match status" value="1"/>
</dbReference>
<evidence type="ECO:0000256" key="8">
    <source>
        <dbReference type="ARBA" id="ARBA00023136"/>
    </source>
</evidence>
<dbReference type="NCBIfam" id="TIGR01726">
    <property type="entry name" value="HEQRo_perm_3TM"/>
    <property type="match status" value="1"/>
</dbReference>
<comment type="caution">
    <text evidence="11">The sequence shown here is derived from an EMBL/GenBank/DDBJ whole genome shotgun (WGS) entry which is preliminary data.</text>
</comment>
<proteinExistence type="inferred from homology"/>
<evidence type="ECO:0000256" key="2">
    <source>
        <dbReference type="ARBA" id="ARBA00010072"/>
    </source>
</evidence>
<dbReference type="InterPro" id="IPR043429">
    <property type="entry name" value="ArtM/GltK/GlnP/TcyL/YhdX-like"/>
</dbReference>
<keyword evidence="7 9" id="KW-1133">Transmembrane helix</keyword>
<evidence type="ECO:0000259" key="10">
    <source>
        <dbReference type="PROSITE" id="PS50928"/>
    </source>
</evidence>
<dbReference type="InterPro" id="IPR001320">
    <property type="entry name" value="Iontro_rcpt_C"/>
</dbReference>
<name>A0A506ULR5_9PROT</name>
<dbReference type="Gene3D" id="1.10.3720.10">
    <property type="entry name" value="MetI-like"/>
    <property type="match status" value="1"/>
</dbReference>
<comment type="subcellular location">
    <subcellularLocation>
        <location evidence="1">Cell inner membrane</location>
        <topology evidence="1">Multi-pass membrane protein</topology>
    </subcellularLocation>
    <subcellularLocation>
        <location evidence="9">Cell membrane</location>
        <topology evidence="9">Multi-pass membrane protein</topology>
    </subcellularLocation>
</comment>
<dbReference type="AlphaFoldDB" id="A0A506ULR5"/>
<keyword evidence="6" id="KW-0029">Amino-acid transport</keyword>
<organism evidence="11 12">
    <name type="scientific">Oecophyllibacter saccharovorans</name>
    <dbReference type="NCBI Taxonomy" id="2558360"/>
    <lineage>
        <taxon>Bacteria</taxon>
        <taxon>Pseudomonadati</taxon>
        <taxon>Pseudomonadota</taxon>
        <taxon>Alphaproteobacteria</taxon>
        <taxon>Acetobacterales</taxon>
        <taxon>Acetobacteraceae</taxon>
        <taxon>Oecophyllibacter</taxon>
    </lineage>
</organism>
<sequence>MTVITPDDSLPRPSPGGEAGKLRRFPVFRGPACSRALKGVLALVFLALLVPRVQAEEVAGLVVPQAAVTGARSADDLPWASDGEANVPYVFHDPAHEARVTGFEYDIMNAIGPLLHRKARFVQNGWDGLIPGLSRGLYAMVVDGIEMTPEHKAAVLFTRPYYVTSDRIVVRRNEKGFDTLQSLKGHTVGTIKSTAAERLLLDQDPASLRAYEEETDMFSDLQNGRLDAILIDEPIAQYYLTSDMKMTGPPIGTVAYGIAFAKNNPQIRDAVNAALTTLIENGTLHRILARWDLWTPRMAEYTGDYSTPHIAPVEWDQYRRTMATLNDGGLMARFHRYVSFLPLIGQGALMTIAVSALAMVLAVGLGLLLALGRHYGHRAVRWASGAYIEVVRGTPLLIQILFIFYGLPSFGIQLSPFLAGVVALGLNYAAYEAENYRAGLLSVPRGQMEGALALNMTHLQALRLVVVPQAFRTVVPVMTNDFISLLKDSSLVSVITLTELSQTYIRLSSTYYDYVGPGLMVGAAYILIGLPFVRLASMAEKRLGKAIRQGHH</sequence>
<reference evidence="11 12" key="1">
    <citation type="submission" date="2019-03" db="EMBL/GenBank/DDBJ databases">
        <title>The complete genome sequence of Neokomagataea sp. Jb2 NBRC113641.</title>
        <authorList>
            <person name="Chua K.-O."/>
            <person name="Chan K.-G."/>
            <person name="See-Too W.-S."/>
        </authorList>
    </citation>
    <scope>NUCLEOTIDE SEQUENCE [LARGE SCALE GENOMIC DNA]</scope>
    <source>
        <strain evidence="11 12">Jb2</strain>
    </source>
</reference>
<dbReference type="Gene3D" id="3.40.190.10">
    <property type="entry name" value="Periplasmic binding protein-like II"/>
    <property type="match status" value="2"/>
</dbReference>
<dbReference type="RefSeq" id="WP_165600902.1">
    <property type="nucleotide sequence ID" value="NZ_SORZ01000002.1"/>
</dbReference>
<dbReference type="Pfam" id="PF00497">
    <property type="entry name" value="SBP_bac_3"/>
    <property type="match status" value="1"/>
</dbReference>
<dbReference type="PANTHER" id="PTHR30614:SF0">
    <property type="entry name" value="L-CYSTINE TRANSPORT SYSTEM PERMEASE PROTEIN TCYL"/>
    <property type="match status" value="1"/>
</dbReference>
<dbReference type="SMART" id="SM00079">
    <property type="entry name" value="PBPe"/>
    <property type="match status" value="1"/>
</dbReference>
<dbReference type="PANTHER" id="PTHR30614">
    <property type="entry name" value="MEMBRANE COMPONENT OF AMINO ACID ABC TRANSPORTER"/>
    <property type="match status" value="1"/>
</dbReference>
<dbReference type="SUPFAM" id="SSF161098">
    <property type="entry name" value="MetI-like"/>
    <property type="match status" value="1"/>
</dbReference>
<dbReference type="GO" id="GO:0006865">
    <property type="term" value="P:amino acid transport"/>
    <property type="evidence" value="ECO:0007669"/>
    <property type="project" value="UniProtKB-KW"/>
</dbReference>
<accession>A0A506ULR5</accession>
<comment type="similarity">
    <text evidence="2">Belongs to the binding-protein-dependent transport system permease family. HisMQ subfamily.</text>
</comment>